<reference evidence="1 2" key="1">
    <citation type="submission" date="2021-02" db="EMBL/GenBank/DDBJ databases">
        <title>Complete genome of Desulfoluna sp. strain ASN36.</title>
        <authorList>
            <person name="Takahashi A."/>
            <person name="Kojima H."/>
            <person name="Fukui M."/>
        </authorList>
    </citation>
    <scope>NUCLEOTIDE SEQUENCE [LARGE SCALE GENOMIC DNA]</scope>
    <source>
        <strain evidence="1 2">ASN36</strain>
    </source>
</reference>
<evidence type="ECO:0000313" key="1">
    <source>
        <dbReference type="EMBL" id="BCS96193.1"/>
    </source>
</evidence>
<protein>
    <recommendedName>
        <fullName evidence="3">Porin domain-containing protein</fullName>
    </recommendedName>
</protein>
<keyword evidence="2" id="KW-1185">Reference proteome</keyword>
<dbReference type="Proteomes" id="UP001320148">
    <property type="component" value="Chromosome"/>
</dbReference>
<evidence type="ECO:0000313" key="2">
    <source>
        <dbReference type="Proteomes" id="UP001320148"/>
    </source>
</evidence>
<name>A0ABM7PG73_9BACT</name>
<dbReference type="NCBIfam" id="NF047436">
    <property type="entry name" value="LA_2272_repeat"/>
    <property type="match status" value="2"/>
</dbReference>
<proteinExistence type="predicted"/>
<gene>
    <name evidence="1" type="ORF">DSLASN_18250</name>
</gene>
<sequence>MSLWPSVQAFAEDRNVYGLRANFLYGSSADVVGLDLGLVRSRSHHMKGIQVTGVYNECRGGAYGIQVALLGNRVDGDVMGVQLSPLSLLFEPVRNDVGGKMLGLQLGDNEVQGDATGIQIGWNEVGGDSCGIQVGWNEGVGKMVGLQLAFANNILPWFLEEKETGDMTGFQAALVNRANRTHGVQVGVFNESVALSGMQLGLYNTAEKASGFQLGLVNRCDEMKGIQTGLVNVIENGRFSCLPFVNAKF</sequence>
<organism evidence="1 2">
    <name type="scientific">Desulfoluna limicola</name>
    <dbReference type="NCBI Taxonomy" id="2810562"/>
    <lineage>
        <taxon>Bacteria</taxon>
        <taxon>Pseudomonadati</taxon>
        <taxon>Thermodesulfobacteriota</taxon>
        <taxon>Desulfobacteria</taxon>
        <taxon>Desulfobacterales</taxon>
        <taxon>Desulfolunaceae</taxon>
        <taxon>Desulfoluna</taxon>
    </lineage>
</organism>
<evidence type="ECO:0008006" key="3">
    <source>
        <dbReference type="Google" id="ProtNLM"/>
    </source>
</evidence>
<accession>A0ABM7PG73</accession>
<dbReference type="EMBL" id="AP024488">
    <property type="protein sequence ID" value="BCS96193.1"/>
    <property type="molecule type" value="Genomic_DNA"/>
</dbReference>
<dbReference type="InterPro" id="IPR058093">
    <property type="entry name" value="LA_2272-like"/>
</dbReference>